<evidence type="ECO:0000313" key="3">
    <source>
        <dbReference type="Proteomes" id="UP000799118"/>
    </source>
</evidence>
<reference evidence="2" key="1">
    <citation type="journal article" date="2019" name="Environ. Microbiol.">
        <title>Fungal ecological strategies reflected in gene transcription - a case study of two litter decomposers.</title>
        <authorList>
            <person name="Barbi F."/>
            <person name="Kohler A."/>
            <person name="Barry K."/>
            <person name="Baskaran P."/>
            <person name="Daum C."/>
            <person name="Fauchery L."/>
            <person name="Ihrmark K."/>
            <person name="Kuo A."/>
            <person name="LaButti K."/>
            <person name="Lipzen A."/>
            <person name="Morin E."/>
            <person name="Grigoriev I.V."/>
            <person name="Henrissat B."/>
            <person name="Lindahl B."/>
            <person name="Martin F."/>
        </authorList>
    </citation>
    <scope>NUCLEOTIDE SEQUENCE</scope>
    <source>
        <strain evidence="2">JB14</strain>
    </source>
</reference>
<name>A0A6A4GLF7_9AGAR</name>
<dbReference type="Proteomes" id="UP000799118">
    <property type="component" value="Unassembled WGS sequence"/>
</dbReference>
<sequence length="91" mass="10498">MDNYNGEYDYPSLPMLPSLACLFIHHCKPMCFALFSFLLVSFFMPPIHLRLTYEISLVSLIAIAISYRRVHCFRKQNNSFSFSVIVGVVDT</sequence>
<keyword evidence="3" id="KW-1185">Reference proteome</keyword>
<organism evidence="2 3">
    <name type="scientific">Gymnopus androsaceus JB14</name>
    <dbReference type="NCBI Taxonomy" id="1447944"/>
    <lineage>
        <taxon>Eukaryota</taxon>
        <taxon>Fungi</taxon>
        <taxon>Dikarya</taxon>
        <taxon>Basidiomycota</taxon>
        <taxon>Agaricomycotina</taxon>
        <taxon>Agaricomycetes</taxon>
        <taxon>Agaricomycetidae</taxon>
        <taxon>Agaricales</taxon>
        <taxon>Marasmiineae</taxon>
        <taxon>Omphalotaceae</taxon>
        <taxon>Gymnopus</taxon>
    </lineage>
</organism>
<protein>
    <submittedName>
        <fullName evidence="2">Uncharacterized protein</fullName>
    </submittedName>
</protein>
<keyword evidence="1" id="KW-0812">Transmembrane</keyword>
<gene>
    <name evidence="2" type="ORF">BT96DRAFT_555183</name>
</gene>
<dbReference type="AlphaFoldDB" id="A0A6A4GLF7"/>
<keyword evidence="1" id="KW-0472">Membrane</keyword>
<feature type="transmembrane region" description="Helical" evidence="1">
    <location>
        <begin position="23"/>
        <end position="44"/>
    </location>
</feature>
<proteinExistence type="predicted"/>
<dbReference type="EMBL" id="ML769912">
    <property type="protein sequence ID" value="KAE9386105.1"/>
    <property type="molecule type" value="Genomic_DNA"/>
</dbReference>
<evidence type="ECO:0000256" key="1">
    <source>
        <dbReference type="SAM" id="Phobius"/>
    </source>
</evidence>
<evidence type="ECO:0000313" key="2">
    <source>
        <dbReference type="EMBL" id="KAE9386105.1"/>
    </source>
</evidence>
<keyword evidence="1" id="KW-1133">Transmembrane helix</keyword>
<accession>A0A6A4GLF7</accession>